<comment type="catalytic activity">
    <reaction evidence="1">
        <text>citrate = oxaloacetate + acetate</text>
        <dbReference type="Rhea" id="RHEA:10760"/>
        <dbReference type="ChEBI" id="CHEBI:16452"/>
        <dbReference type="ChEBI" id="CHEBI:16947"/>
        <dbReference type="ChEBI" id="CHEBI:30089"/>
        <dbReference type="EC" id="4.1.3.6"/>
    </reaction>
</comment>
<keyword evidence="1" id="KW-0963">Cytoplasm</keyword>
<dbReference type="PANTHER" id="PTHR40596:SF1">
    <property type="entry name" value="CITRATE LYASE ALPHA CHAIN"/>
    <property type="match status" value="1"/>
</dbReference>
<dbReference type="NCBIfam" id="TIGR01584">
    <property type="entry name" value="citF"/>
    <property type="match status" value="1"/>
</dbReference>
<organism evidence="2 3">
    <name type="scientific">Ectobacillus funiculus</name>
    <dbReference type="NCBI Taxonomy" id="137993"/>
    <lineage>
        <taxon>Bacteria</taxon>
        <taxon>Bacillati</taxon>
        <taxon>Bacillota</taxon>
        <taxon>Bacilli</taxon>
        <taxon>Bacillales</taxon>
        <taxon>Bacillaceae</taxon>
        <taxon>Ectobacillus</taxon>
    </lineage>
</organism>
<gene>
    <name evidence="2" type="primary">citF</name>
    <name evidence="2" type="ORF">ACFFMS_18180</name>
</gene>
<dbReference type="PIRSF" id="PIRSF009451">
    <property type="entry name" value="Citrt_lyas_alpha"/>
    <property type="match status" value="1"/>
</dbReference>
<reference evidence="2 3" key="1">
    <citation type="submission" date="2024-09" db="EMBL/GenBank/DDBJ databases">
        <authorList>
            <person name="Sun Q."/>
            <person name="Mori K."/>
        </authorList>
    </citation>
    <scope>NUCLEOTIDE SEQUENCE [LARGE SCALE GENOMIC DNA]</scope>
    <source>
        <strain evidence="2 3">JCM 11201</strain>
    </source>
</reference>
<dbReference type="InterPro" id="IPR006472">
    <property type="entry name" value="Citrate_lyase_asu"/>
</dbReference>
<dbReference type="EC" id="2.8.3.10" evidence="1"/>
<dbReference type="SUPFAM" id="SSF100950">
    <property type="entry name" value="NagB/RpiA/CoA transferase-like"/>
    <property type="match status" value="2"/>
</dbReference>
<dbReference type="GO" id="GO:0008814">
    <property type="term" value="F:citrate CoA-transferase activity"/>
    <property type="evidence" value="ECO:0007669"/>
    <property type="project" value="UniProtKB-EC"/>
</dbReference>
<dbReference type="GO" id="GO:0008815">
    <property type="term" value="F:citrate (pro-3S)-lyase activity"/>
    <property type="evidence" value="ECO:0007669"/>
    <property type="project" value="UniProtKB-EC"/>
</dbReference>
<evidence type="ECO:0000313" key="3">
    <source>
        <dbReference type="Proteomes" id="UP001589609"/>
    </source>
</evidence>
<sequence length="521" mass="56200">MLAKEGKKLLKNKIGREVPYYIEGIGELRPYAGPFSFQPVGRRFGREISQALPGESKLLDSIEKAVIETGLKDGMTISFHHHLREGDYILNMVLDTIFKMGIKNLTLAPSSLTEVHRPVIEHIKNGVVTKIITSGVRGPLAEAISNGILDTPIIIRSHGGRARSIEAGDSQIDVAFLGAPCCDEYGNANGHNGQSFCGSLGYAMVDAQYANKVVLITDNLVPYPNVPASILQTDVDYIVKVDAIGDPNGIVSGATRYTKNPRELLIAKYAASAIEASGYFVPGFSIQCGTGGASLAVARFIREKMIAKDMKASFALGGITGQFVEMQKEGLISKLYDTQSFDLAAAKSIGENPNHYDISASFYANPHNKGCAVNKLDIVLLSALEVDTNFNVNVITGSDGVIRGASGGHCDTAAGAKLAMIVAPLIRGRIPTIVERVNTVITPGETIDVVVTDRGIAVNPLRQDLLERFTNAKLPVFTIEELKEKAEKITGMPKPIEYEDKIVGIVEYRDGSIIDVIRQVK</sequence>
<evidence type="ECO:0000256" key="1">
    <source>
        <dbReference type="PIRNR" id="PIRNR009451"/>
    </source>
</evidence>
<dbReference type="RefSeq" id="WP_379950610.1">
    <property type="nucleotide sequence ID" value="NZ_JBHMAF010000120.1"/>
</dbReference>
<comment type="caution">
    <text evidence="2">The sequence shown here is derived from an EMBL/GenBank/DDBJ whole genome shotgun (WGS) entry which is preliminary data.</text>
</comment>
<dbReference type="Pfam" id="PF04223">
    <property type="entry name" value="CitF"/>
    <property type="match status" value="1"/>
</dbReference>
<protein>
    <recommendedName>
        <fullName evidence="1">Citrate lyase alpha chain</fullName>
        <shortName evidence="1">Citrase alpha chain</shortName>
        <ecNumber evidence="1">2.8.3.10</ecNumber>
        <ecNumber evidence="1">4.1.3.6</ecNumber>
    </recommendedName>
    <alternativeName>
        <fullName evidence="1">Citrate (pro-3S)-lyase alpha chain</fullName>
    </alternativeName>
    <alternativeName>
        <fullName evidence="1">Citrate CoA-transferase subunit</fullName>
    </alternativeName>
</protein>
<dbReference type="Proteomes" id="UP001589609">
    <property type="component" value="Unassembled WGS sequence"/>
</dbReference>
<keyword evidence="1 2" id="KW-0456">Lyase</keyword>
<proteinExistence type="predicted"/>
<name>A0ABV5WI45_9BACI</name>
<dbReference type="InterPro" id="IPR037171">
    <property type="entry name" value="NagB/RpiA_transferase-like"/>
</dbReference>
<evidence type="ECO:0000313" key="2">
    <source>
        <dbReference type="EMBL" id="MFB9760290.1"/>
    </source>
</evidence>
<keyword evidence="3" id="KW-1185">Reference proteome</keyword>
<dbReference type="EMBL" id="JBHMAF010000120">
    <property type="protein sequence ID" value="MFB9760290.1"/>
    <property type="molecule type" value="Genomic_DNA"/>
</dbReference>
<comment type="catalytic activity">
    <reaction evidence="1">
        <text>citrate + acetyl-CoA = (3S)-citryl-CoA + acetate</text>
        <dbReference type="Rhea" id="RHEA:19405"/>
        <dbReference type="ChEBI" id="CHEBI:16947"/>
        <dbReference type="ChEBI" id="CHEBI:30089"/>
        <dbReference type="ChEBI" id="CHEBI:57288"/>
        <dbReference type="ChEBI" id="CHEBI:57321"/>
        <dbReference type="EC" id="2.8.3.10"/>
    </reaction>
</comment>
<dbReference type="PANTHER" id="PTHR40596">
    <property type="entry name" value="CITRATE LYASE ALPHA CHAIN"/>
    <property type="match status" value="1"/>
</dbReference>
<comment type="subcellular location">
    <subcellularLocation>
        <location evidence="1">Cytoplasm</location>
    </subcellularLocation>
</comment>
<keyword evidence="1 2" id="KW-0808">Transferase</keyword>
<dbReference type="EC" id="4.1.3.6" evidence="1"/>
<accession>A0ABV5WI45</accession>
<dbReference type="Gene3D" id="3.40.1080.10">
    <property type="entry name" value="Glutaconate Coenzyme A-transferase"/>
    <property type="match status" value="2"/>
</dbReference>